<feature type="compositionally biased region" description="Low complexity" evidence="5">
    <location>
        <begin position="606"/>
        <end position="630"/>
    </location>
</feature>
<evidence type="ECO:0000256" key="3">
    <source>
        <dbReference type="ARBA" id="ARBA00022741"/>
    </source>
</evidence>
<dbReference type="AlphaFoldDB" id="A0A841AI42"/>
<dbReference type="GO" id="GO:0043190">
    <property type="term" value="C:ATP-binding cassette (ABC) transporter complex"/>
    <property type="evidence" value="ECO:0007669"/>
    <property type="project" value="TreeGrafter"/>
</dbReference>
<dbReference type="EC" id="3.6.3.-" evidence="7"/>
<name>A0A841AI42_9MICO</name>
<dbReference type="InterPro" id="IPR003593">
    <property type="entry name" value="AAA+_ATPase"/>
</dbReference>
<evidence type="ECO:0000313" key="8">
    <source>
        <dbReference type="Proteomes" id="UP000588158"/>
    </source>
</evidence>
<dbReference type="Pfam" id="PF00005">
    <property type="entry name" value="ABC_tran"/>
    <property type="match status" value="2"/>
</dbReference>
<comment type="similarity">
    <text evidence="1">Belongs to the ABC transporter superfamily.</text>
</comment>
<dbReference type="InterPro" id="IPR003439">
    <property type="entry name" value="ABC_transporter-like_ATP-bd"/>
</dbReference>
<sequence>MQTVPPTTAPSAAPAATVATEVPEAPAASAVPATGGAPAAEAPRDSVIVVKDLSFRYPGTDRDTLRNVDLTIERGDFVAVVGGNGSAKTTLCKTFNGLVPHYWNGDFAGSVHVDGVDTWDSSVAELSIRVGYVYQDFQNQLVRPTVRDEVAFGPLNFGHADYRERTEEALAQLGISHLRDQFVWQLSGGQAHLVALAAVLALRPEVIVVDEPVAELDPARAREIYQRLRALNRDHGITVITIEHHAEFIAEFARSVVLMADGAPVWHLPVAEAMARHEDLAAHGVPAPDAVALSAAAGADPVALDAPSAAEALRDVVLAAPRVAEGSAPEPAPVGRGEVIASLEHVRHGYRSVAGGLSTVLDDLSLELHAGERVALVGTNGAGKTTLMRLLTGLIVPRAGTVRVDGIDTRSRSAARMADHVSYLYQHPQQMFLKDTVREDIALFPRDRGVADTEQIVDRVMDQVGLAALADRDGRTLSGGQQRRATLGIGLAMQPSLLLLDEPTSSLDIRSRDDVTAMLATLSRTVRCAVVATHDMELVATWATRVIVLDQGRVLADVTPRELFSRPEVTERARLIPPQAARIALELGLNSLPLTAAEMRAWLPDPAAGPGTSAAGPAAPAPTAATEEAV</sequence>
<dbReference type="PROSITE" id="PS50893">
    <property type="entry name" value="ABC_TRANSPORTER_2"/>
    <property type="match status" value="2"/>
</dbReference>
<organism evidence="7 8">
    <name type="scientific">Brachybacterium aquaticum</name>
    <dbReference type="NCBI Taxonomy" id="1432564"/>
    <lineage>
        <taxon>Bacteria</taxon>
        <taxon>Bacillati</taxon>
        <taxon>Actinomycetota</taxon>
        <taxon>Actinomycetes</taxon>
        <taxon>Micrococcales</taxon>
        <taxon>Dermabacteraceae</taxon>
        <taxon>Brachybacterium</taxon>
    </lineage>
</organism>
<dbReference type="GO" id="GO:0005524">
    <property type="term" value="F:ATP binding"/>
    <property type="evidence" value="ECO:0007669"/>
    <property type="project" value="UniProtKB-KW"/>
</dbReference>
<dbReference type="InterPro" id="IPR027417">
    <property type="entry name" value="P-loop_NTPase"/>
</dbReference>
<dbReference type="RefSeq" id="WP_376768830.1">
    <property type="nucleotide sequence ID" value="NZ_JACHLZ010000001.1"/>
</dbReference>
<evidence type="ECO:0000256" key="2">
    <source>
        <dbReference type="ARBA" id="ARBA00022448"/>
    </source>
</evidence>
<proteinExistence type="inferred from homology"/>
<keyword evidence="8" id="KW-1185">Reference proteome</keyword>
<dbReference type="SUPFAM" id="SSF52540">
    <property type="entry name" value="P-loop containing nucleoside triphosphate hydrolases"/>
    <property type="match status" value="2"/>
</dbReference>
<dbReference type="InterPro" id="IPR050095">
    <property type="entry name" value="ECF_ABC_transporter_ATP-bd"/>
</dbReference>
<dbReference type="CDD" id="cd03225">
    <property type="entry name" value="ABC_cobalt_CbiO_domain1"/>
    <property type="match status" value="2"/>
</dbReference>
<keyword evidence="2" id="KW-0813">Transport</keyword>
<dbReference type="PANTHER" id="PTHR43553">
    <property type="entry name" value="HEAVY METAL TRANSPORTER"/>
    <property type="match status" value="1"/>
</dbReference>
<evidence type="ECO:0000259" key="6">
    <source>
        <dbReference type="PROSITE" id="PS50893"/>
    </source>
</evidence>
<feature type="domain" description="ABC transporter" evidence="6">
    <location>
        <begin position="48"/>
        <end position="286"/>
    </location>
</feature>
<dbReference type="InterPro" id="IPR017871">
    <property type="entry name" value="ABC_transporter-like_CS"/>
</dbReference>
<dbReference type="SMART" id="SM00382">
    <property type="entry name" value="AAA"/>
    <property type="match status" value="2"/>
</dbReference>
<dbReference type="GO" id="GO:0016887">
    <property type="term" value="F:ATP hydrolysis activity"/>
    <property type="evidence" value="ECO:0007669"/>
    <property type="project" value="InterPro"/>
</dbReference>
<feature type="domain" description="ABC transporter" evidence="6">
    <location>
        <begin position="344"/>
        <end position="576"/>
    </location>
</feature>
<feature type="region of interest" description="Disordered" evidence="5">
    <location>
        <begin position="1"/>
        <end position="20"/>
    </location>
</feature>
<evidence type="ECO:0000256" key="5">
    <source>
        <dbReference type="SAM" id="MobiDB-lite"/>
    </source>
</evidence>
<gene>
    <name evidence="7" type="ORF">HNR70_003064</name>
</gene>
<keyword evidence="7" id="KW-0378">Hydrolase</keyword>
<comment type="caution">
    <text evidence="7">The sequence shown here is derived from an EMBL/GenBank/DDBJ whole genome shotgun (WGS) entry which is preliminary data.</text>
</comment>
<reference evidence="7 8" key="1">
    <citation type="submission" date="2020-08" db="EMBL/GenBank/DDBJ databases">
        <title>Sequencing the genomes of 1000 actinobacteria strains.</title>
        <authorList>
            <person name="Klenk H.-P."/>
        </authorList>
    </citation>
    <scope>NUCLEOTIDE SEQUENCE [LARGE SCALE GENOMIC DNA]</scope>
    <source>
        <strain evidence="7 8">DSM 28796</strain>
    </source>
</reference>
<accession>A0A841AI42</accession>
<protein>
    <submittedName>
        <fullName evidence="7">Energy-coupling factor transport system ATP-binding protein</fullName>
        <ecNumber evidence="7">3.6.3.-</ecNumber>
    </submittedName>
</protein>
<keyword evidence="4 7" id="KW-0067">ATP-binding</keyword>
<dbReference type="GO" id="GO:0042626">
    <property type="term" value="F:ATPase-coupled transmembrane transporter activity"/>
    <property type="evidence" value="ECO:0007669"/>
    <property type="project" value="TreeGrafter"/>
</dbReference>
<keyword evidence="3" id="KW-0547">Nucleotide-binding</keyword>
<evidence type="ECO:0000256" key="1">
    <source>
        <dbReference type="ARBA" id="ARBA00005417"/>
    </source>
</evidence>
<dbReference type="Gene3D" id="3.40.50.300">
    <property type="entry name" value="P-loop containing nucleotide triphosphate hydrolases"/>
    <property type="match status" value="2"/>
</dbReference>
<dbReference type="PANTHER" id="PTHR43553:SF24">
    <property type="entry name" value="ENERGY-COUPLING FACTOR TRANSPORTER ATP-BINDING PROTEIN ECFA1"/>
    <property type="match status" value="1"/>
</dbReference>
<dbReference type="EMBL" id="JACHLZ010000001">
    <property type="protein sequence ID" value="MBB5833251.1"/>
    <property type="molecule type" value="Genomic_DNA"/>
</dbReference>
<dbReference type="InterPro" id="IPR015856">
    <property type="entry name" value="ABC_transpr_CbiO/EcfA_su"/>
</dbReference>
<dbReference type="Proteomes" id="UP000588158">
    <property type="component" value="Unassembled WGS sequence"/>
</dbReference>
<feature type="region of interest" description="Disordered" evidence="5">
    <location>
        <begin position="605"/>
        <end position="630"/>
    </location>
</feature>
<evidence type="ECO:0000256" key="4">
    <source>
        <dbReference type="ARBA" id="ARBA00022840"/>
    </source>
</evidence>
<evidence type="ECO:0000313" key="7">
    <source>
        <dbReference type="EMBL" id="MBB5833251.1"/>
    </source>
</evidence>
<dbReference type="PROSITE" id="PS00211">
    <property type="entry name" value="ABC_TRANSPORTER_1"/>
    <property type="match status" value="1"/>
</dbReference>